<evidence type="ECO:0000259" key="3">
    <source>
        <dbReference type="PROSITE" id="PS51000"/>
    </source>
</evidence>
<dbReference type="InterPro" id="IPR051534">
    <property type="entry name" value="CBASS_pafABC_assoc_protein"/>
</dbReference>
<dbReference type="RefSeq" id="WP_343759575.1">
    <property type="nucleotide sequence ID" value="NZ_BAAACG010000006.1"/>
</dbReference>
<dbReference type="InterPro" id="IPR057727">
    <property type="entry name" value="WCX_dom"/>
</dbReference>
<dbReference type="InterPro" id="IPR013196">
    <property type="entry name" value="HTH_11"/>
</dbReference>
<protein>
    <submittedName>
        <fullName evidence="4">YafY family protein</fullName>
    </submittedName>
</protein>
<dbReference type="PROSITE" id="PS51000">
    <property type="entry name" value="HTH_DEOR_2"/>
    <property type="match status" value="1"/>
</dbReference>
<feature type="domain" description="HTH deoR-type" evidence="3">
    <location>
        <begin position="2"/>
        <end position="60"/>
    </location>
</feature>
<reference evidence="5" key="1">
    <citation type="journal article" date="2019" name="Int. J. Syst. Evol. Microbiol.">
        <title>The Global Catalogue of Microorganisms (GCM) 10K type strain sequencing project: providing services to taxonomists for standard genome sequencing and annotation.</title>
        <authorList>
            <consortium name="The Broad Institute Genomics Platform"/>
            <consortium name="The Broad Institute Genome Sequencing Center for Infectious Disease"/>
            <person name="Wu L."/>
            <person name="Ma J."/>
        </authorList>
    </citation>
    <scope>NUCLEOTIDE SEQUENCE [LARGE SCALE GENOMIC DNA]</scope>
    <source>
        <strain evidence="5">JCM 1407</strain>
    </source>
</reference>
<accession>A0ABP3ULP8</accession>
<sequence length="301" mass="35147">MQIDRLFQIVYILLNREKVTAKELSETFSVSTRTIYRDVETLSLAGIPIYTNKGKGGGISLLDNFKINKSVLSNEEQNNILVGLEVLKATEYEDVNGAILKLKNLFNKNNDNWIEVDFSNWGSSKEDKVKFEALKYSLVSCKTIKFDYYNSSGDKTSRDVNPIKLVFKHKSWYLKGFCLLKNSYRTFKVHRMKKVIVTENTFDRENYNLKEEKSSYEESRSLINLKAVLNPKVKYRIYDELDEKCITKNSDGSYTIDIIMPENEWLYNYIISFGENIKVIKPTYINDIIKNKLEKILKSYK</sequence>
<dbReference type="InterPro" id="IPR026881">
    <property type="entry name" value="WYL_dom"/>
</dbReference>
<dbReference type="EMBL" id="BAAACG010000006">
    <property type="protein sequence ID" value="GAA0736083.1"/>
    <property type="molecule type" value="Genomic_DNA"/>
</dbReference>
<gene>
    <name evidence="4" type="ORF">GCM10008906_10640</name>
</gene>
<dbReference type="PIRSF" id="PIRSF016838">
    <property type="entry name" value="PafC"/>
    <property type="match status" value="1"/>
</dbReference>
<dbReference type="Pfam" id="PF08279">
    <property type="entry name" value="HTH_11"/>
    <property type="match status" value="1"/>
</dbReference>
<dbReference type="SUPFAM" id="SSF46785">
    <property type="entry name" value="Winged helix' DNA-binding domain"/>
    <property type="match status" value="1"/>
</dbReference>
<dbReference type="Proteomes" id="UP001501510">
    <property type="component" value="Unassembled WGS sequence"/>
</dbReference>
<dbReference type="Gene3D" id="1.10.10.10">
    <property type="entry name" value="Winged helix-like DNA-binding domain superfamily/Winged helix DNA-binding domain"/>
    <property type="match status" value="1"/>
</dbReference>
<dbReference type="Pfam" id="PF25583">
    <property type="entry name" value="WCX"/>
    <property type="match status" value="1"/>
</dbReference>
<dbReference type="PANTHER" id="PTHR34580:SF1">
    <property type="entry name" value="PROTEIN PAFC"/>
    <property type="match status" value="1"/>
</dbReference>
<evidence type="ECO:0000256" key="1">
    <source>
        <dbReference type="ARBA" id="ARBA00023015"/>
    </source>
</evidence>
<dbReference type="PROSITE" id="PS52050">
    <property type="entry name" value="WYL"/>
    <property type="match status" value="1"/>
</dbReference>
<keyword evidence="5" id="KW-1185">Reference proteome</keyword>
<name>A0ABP3ULP8_9CLOT</name>
<dbReference type="InterPro" id="IPR036390">
    <property type="entry name" value="WH_DNA-bd_sf"/>
</dbReference>
<dbReference type="InterPro" id="IPR036388">
    <property type="entry name" value="WH-like_DNA-bd_sf"/>
</dbReference>
<evidence type="ECO:0000313" key="4">
    <source>
        <dbReference type="EMBL" id="GAA0736083.1"/>
    </source>
</evidence>
<evidence type="ECO:0000313" key="5">
    <source>
        <dbReference type="Proteomes" id="UP001501510"/>
    </source>
</evidence>
<dbReference type="InterPro" id="IPR001034">
    <property type="entry name" value="DeoR_HTH"/>
</dbReference>
<dbReference type="Pfam" id="PF13280">
    <property type="entry name" value="WYL"/>
    <property type="match status" value="1"/>
</dbReference>
<dbReference type="PANTHER" id="PTHR34580">
    <property type="match status" value="1"/>
</dbReference>
<evidence type="ECO:0000256" key="2">
    <source>
        <dbReference type="ARBA" id="ARBA00023163"/>
    </source>
</evidence>
<dbReference type="InterPro" id="IPR028349">
    <property type="entry name" value="PafC-like"/>
</dbReference>
<comment type="caution">
    <text evidence="4">The sequence shown here is derived from an EMBL/GenBank/DDBJ whole genome shotgun (WGS) entry which is preliminary data.</text>
</comment>
<keyword evidence="2" id="KW-0804">Transcription</keyword>
<proteinExistence type="predicted"/>
<organism evidence="4 5">
    <name type="scientific">Clostridium oceanicum</name>
    <dbReference type="NCBI Taxonomy" id="1543"/>
    <lineage>
        <taxon>Bacteria</taxon>
        <taxon>Bacillati</taxon>
        <taxon>Bacillota</taxon>
        <taxon>Clostridia</taxon>
        <taxon>Eubacteriales</taxon>
        <taxon>Clostridiaceae</taxon>
        <taxon>Clostridium</taxon>
    </lineage>
</organism>
<keyword evidence="1" id="KW-0805">Transcription regulation</keyword>